<evidence type="ECO:0000259" key="2">
    <source>
        <dbReference type="Pfam" id="PF03413"/>
    </source>
</evidence>
<dbReference type="EMBL" id="JAGRQC010000001">
    <property type="protein sequence ID" value="MBR0551762.1"/>
    <property type="molecule type" value="Genomic_DNA"/>
</dbReference>
<proteinExistence type="predicted"/>
<feature type="signal peptide" evidence="1">
    <location>
        <begin position="1"/>
        <end position="19"/>
    </location>
</feature>
<feature type="domain" description="PepSY" evidence="2">
    <location>
        <begin position="25"/>
        <end position="81"/>
    </location>
</feature>
<sequence length="91" mass="9830">MKFLPVAVAMAAVPFAVQAQQPAAKISKAQAEAIALKAAPGKIVESDYEKEDGSWRYSFDIRQGQRIHEVGVDAFTGKIVESSYETAGDKD</sequence>
<reference evidence="3" key="1">
    <citation type="submission" date="2021-04" db="EMBL/GenBank/DDBJ databases">
        <title>Ouciella asimina sp. nov., isolated from the surface seawater in the hydrothermal field of Okinawa Trough.</title>
        <authorList>
            <person name="Shuang W."/>
        </authorList>
    </citation>
    <scope>NUCLEOTIDE SEQUENCE</scope>
    <source>
        <strain evidence="3">LXI357</strain>
    </source>
</reference>
<comment type="caution">
    <text evidence="3">The sequence shown here is derived from an EMBL/GenBank/DDBJ whole genome shotgun (WGS) entry which is preliminary data.</text>
</comment>
<keyword evidence="4" id="KW-1185">Reference proteome</keyword>
<organism evidence="3 4">
    <name type="scientific">Stakelama marina</name>
    <dbReference type="NCBI Taxonomy" id="2826939"/>
    <lineage>
        <taxon>Bacteria</taxon>
        <taxon>Pseudomonadati</taxon>
        <taxon>Pseudomonadota</taxon>
        <taxon>Alphaproteobacteria</taxon>
        <taxon>Sphingomonadales</taxon>
        <taxon>Sphingomonadaceae</taxon>
        <taxon>Stakelama</taxon>
    </lineage>
</organism>
<keyword evidence="1" id="KW-0732">Signal</keyword>
<accession>A0A8T4ICD5</accession>
<feature type="chain" id="PRO_5035806925" evidence="1">
    <location>
        <begin position="20"/>
        <end position="91"/>
    </location>
</feature>
<evidence type="ECO:0000313" key="4">
    <source>
        <dbReference type="Proteomes" id="UP000676996"/>
    </source>
</evidence>
<dbReference type="Gene3D" id="3.10.450.40">
    <property type="match status" value="1"/>
</dbReference>
<protein>
    <submittedName>
        <fullName evidence="3">PepSY domain-containing protein</fullName>
    </submittedName>
</protein>
<dbReference type="Proteomes" id="UP000676996">
    <property type="component" value="Unassembled WGS sequence"/>
</dbReference>
<dbReference type="InterPro" id="IPR025711">
    <property type="entry name" value="PepSY"/>
</dbReference>
<gene>
    <name evidence="3" type="ORF">J7S20_04500</name>
</gene>
<dbReference type="AlphaFoldDB" id="A0A8T4ICD5"/>
<name>A0A8T4ICD5_9SPHN</name>
<dbReference type="Pfam" id="PF03413">
    <property type="entry name" value="PepSY"/>
    <property type="match status" value="1"/>
</dbReference>
<evidence type="ECO:0000313" key="3">
    <source>
        <dbReference type="EMBL" id="MBR0551762.1"/>
    </source>
</evidence>
<evidence type="ECO:0000256" key="1">
    <source>
        <dbReference type="SAM" id="SignalP"/>
    </source>
</evidence>